<dbReference type="EMBL" id="GEZM01101854">
    <property type="protein sequence ID" value="JAV52254.1"/>
    <property type="molecule type" value="Transcribed_RNA"/>
</dbReference>
<keyword evidence="5" id="KW-1185">Reference proteome</keyword>
<gene>
    <name evidence="4" type="ORF">PPYR_06252</name>
</gene>
<reference evidence="4" key="3">
    <citation type="submission" date="2019-08" db="EMBL/GenBank/DDBJ databases">
        <authorList>
            <consortium name="Photinus pyralis genome working group"/>
            <person name="Fallon T.R."/>
            <person name="Sander Lower S.E."/>
            <person name="Weng J.-K."/>
        </authorList>
    </citation>
    <scope>NUCLEOTIDE SEQUENCE</scope>
    <source>
        <strain evidence="4">1611_PpyrPB1</strain>
        <tissue evidence="4">Whole body</tissue>
    </source>
</reference>
<sequence>MCIRWIALIVLLVANVQIISPLPSSSGREVAIRKTATSIWDILQPHFANFINTVFADEHIFKNFDQYLKGVFDIPETTSNQIESASNETVVFEKRPGSRWGSQLNFASNGLTGFLEGASKQLVQAVIQNKDTSIMIPSSQIGLANIITSFKSFIDYESTDHDEEPKKKKKKKKKKKNKTQEVIAPN</sequence>
<accession>A0A1Y1JSL7</accession>
<evidence type="ECO:0000256" key="1">
    <source>
        <dbReference type="SAM" id="MobiDB-lite"/>
    </source>
</evidence>
<protein>
    <submittedName>
        <fullName evidence="3">Uncharacterized protein</fullName>
    </submittedName>
</protein>
<feature type="compositionally biased region" description="Basic residues" evidence="1">
    <location>
        <begin position="167"/>
        <end position="177"/>
    </location>
</feature>
<dbReference type="InParanoid" id="A0A1Y1JSL7"/>
<evidence type="ECO:0000256" key="2">
    <source>
        <dbReference type="SAM" id="SignalP"/>
    </source>
</evidence>
<reference evidence="4 5" key="2">
    <citation type="journal article" date="2018" name="Elife">
        <title>Firefly genomes illuminate parallel origins of bioluminescence in beetles.</title>
        <authorList>
            <person name="Fallon T.R."/>
            <person name="Lower S.E."/>
            <person name="Chang C.H."/>
            <person name="Bessho-Uehara M."/>
            <person name="Martin G.J."/>
            <person name="Bewick A.J."/>
            <person name="Behringer M."/>
            <person name="Debat H.J."/>
            <person name="Wong I."/>
            <person name="Day J.C."/>
            <person name="Suvorov A."/>
            <person name="Silva C.J."/>
            <person name="Stanger-Hall K.F."/>
            <person name="Hall D.W."/>
            <person name="Schmitz R.J."/>
            <person name="Nelson D.R."/>
            <person name="Lewis S.M."/>
            <person name="Shigenobu S."/>
            <person name="Bybee S.M."/>
            <person name="Larracuente A.M."/>
            <person name="Oba Y."/>
            <person name="Weng J.K."/>
        </authorList>
    </citation>
    <scope>NUCLEOTIDE SEQUENCE [LARGE SCALE GENOMIC DNA]</scope>
    <source>
        <strain evidence="4">1611_PpyrPB1</strain>
        <tissue evidence="4">Whole body</tissue>
    </source>
</reference>
<keyword evidence="2" id="KW-0732">Signal</keyword>
<evidence type="ECO:0000313" key="4">
    <source>
        <dbReference type="EMBL" id="KAB0800512.1"/>
    </source>
</evidence>
<organism evidence="3">
    <name type="scientific">Photinus pyralis</name>
    <name type="common">Common eastern firefly</name>
    <name type="synonym">Lampyris pyralis</name>
    <dbReference type="NCBI Taxonomy" id="7054"/>
    <lineage>
        <taxon>Eukaryota</taxon>
        <taxon>Metazoa</taxon>
        <taxon>Ecdysozoa</taxon>
        <taxon>Arthropoda</taxon>
        <taxon>Hexapoda</taxon>
        <taxon>Insecta</taxon>
        <taxon>Pterygota</taxon>
        <taxon>Neoptera</taxon>
        <taxon>Endopterygota</taxon>
        <taxon>Coleoptera</taxon>
        <taxon>Polyphaga</taxon>
        <taxon>Elateriformia</taxon>
        <taxon>Elateroidea</taxon>
        <taxon>Lampyridae</taxon>
        <taxon>Lampyrinae</taxon>
        <taxon>Photinus</taxon>
    </lineage>
</organism>
<reference evidence="3" key="1">
    <citation type="journal article" date="2016" name="Sci. Rep.">
        <title>Molecular characterization of firefly nuptial gifts: a multi-omics approach sheds light on postcopulatory sexual selection.</title>
        <authorList>
            <person name="Al-Wathiqui N."/>
            <person name="Fallon T.R."/>
            <person name="South A."/>
            <person name="Weng J.K."/>
            <person name="Lewis S.M."/>
        </authorList>
    </citation>
    <scope>NUCLEOTIDE SEQUENCE</scope>
</reference>
<proteinExistence type="predicted"/>
<feature type="region of interest" description="Disordered" evidence="1">
    <location>
        <begin position="158"/>
        <end position="186"/>
    </location>
</feature>
<dbReference type="Proteomes" id="UP000327044">
    <property type="component" value="Unassembled WGS sequence"/>
</dbReference>
<name>A0A1Y1JSL7_PHOPY</name>
<dbReference type="EMBL" id="VVIM01000004">
    <property type="protein sequence ID" value="KAB0800512.1"/>
    <property type="molecule type" value="Genomic_DNA"/>
</dbReference>
<dbReference type="AlphaFoldDB" id="A0A1Y1JSL7"/>
<feature type="chain" id="PRO_5036312495" evidence="2">
    <location>
        <begin position="22"/>
        <end position="186"/>
    </location>
</feature>
<evidence type="ECO:0000313" key="3">
    <source>
        <dbReference type="EMBL" id="JAV52254.1"/>
    </source>
</evidence>
<feature type="signal peptide" evidence="2">
    <location>
        <begin position="1"/>
        <end position="21"/>
    </location>
</feature>
<evidence type="ECO:0000313" key="5">
    <source>
        <dbReference type="Proteomes" id="UP000327044"/>
    </source>
</evidence>